<dbReference type="EMBL" id="CP002683">
    <property type="protein sequence ID" value="AEH45587.1"/>
    <property type="molecule type" value="Genomic_DNA"/>
</dbReference>
<evidence type="ECO:0000313" key="1">
    <source>
        <dbReference type="EMBL" id="AEH45587.1"/>
    </source>
</evidence>
<dbReference type="PaxDb" id="667014-Thein_1729"/>
<sequence>MKAFFTLQNIIARQRSYYGEVILSLLINKVPRRGHYKMARRTDKVAQLCYYEEVCRAGEVIYETASSRIRAPCSDGWGSLLVVTEWRRLLSVTSRGLSLRAAPFILSLRGCVSSRSNPCREATQSPWRSLIQETASLHSQ</sequence>
<proteinExistence type="predicted"/>
<organism evidence="1 2">
    <name type="scientific">Thermodesulfatator indicus (strain DSM 15286 / JCM 11887 / CIR29812)</name>
    <dbReference type="NCBI Taxonomy" id="667014"/>
    <lineage>
        <taxon>Bacteria</taxon>
        <taxon>Pseudomonadati</taxon>
        <taxon>Thermodesulfobacteriota</taxon>
        <taxon>Thermodesulfobacteria</taxon>
        <taxon>Thermodesulfobacteriales</taxon>
        <taxon>Thermodesulfatatoraceae</taxon>
        <taxon>Thermodesulfatator</taxon>
    </lineage>
</organism>
<gene>
    <name evidence="1" type="ordered locus">Thein_1729</name>
</gene>
<name>F8ABJ0_THEID</name>
<evidence type="ECO:0000313" key="2">
    <source>
        <dbReference type="Proteomes" id="UP000006793"/>
    </source>
</evidence>
<dbReference type="InParanoid" id="F8ABJ0"/>
<accession>F8ABJ0</accession>
<reference evidence="1 2" key="2">
    <citation type="journal article" date="2012" name="Stand. Genomic Sci.">
        <title>Complete genome sequence of the thermophilic sulfate-reducing ocean bacterium Thermodesulfatator indicus type strain (CIR29812(T)).</title>
        <authorList>
            <person name="Anderson I."/>
            <person name="Saunders E."/>
            <person name="Lapidus A."/>
            <person name="Nolan M."/>
            <person name="Lucas S."/>
            <person name="Tice H."/>
            <person name="Del Rio T.G."/>
            <person name="Cheng J.F."/>
            <person name="Han C."/>
            <person name="Tapia R."/>
            <person name="Goodwin L.A."/>
            <person name="Pitluck S."/>
            <person name="Liolios K."/>
            <person name="Mavromatis K."/>
            <person name="Pagani I."/>
            <person name="Ivanova N."/>
            <person name="Mikhailova N."/>
            <person name="Pati A."/>
            <person name="Chen A."/>
            <person name="Palaniappan K."/>
            <person name="Land M."/>
            <person name="Hauser L."/>
            <person name="Jeffries C.D."/>
            <person name="Chang Y.J."/>
            <person name="Brambilla E.M."/>
            <person name="Rohde M."/>
            <person name="Spring S."/>
            <person name="Goker M."/>
            <person name="Detter J.C."/>
            <person name="Woyke T."/>
            <person name="Bristow J."/>
            <person name="Eisen J.A."/>
            <person name="Markowitz V."/>
            <person name="Hugenholtz P."/>
            <person name="Kyrpides N.C."/>
            <person name="Klenk H.P."/>
        </authorList>
    </citation>
    <scope>NUCLEOTIDE SEQUENCE [LARGE SCALE GENOMIC DNA]</scope>
    <source>
        <strain evidence="2">DSM 15286 / JCM 11887 / CIR29812</strain>
    </source>
</reference>
<dbReference type="KEGG" id="tid:Thein_1729"/>
<dbReference type="AlphaFoldDB" id="F8ABJ0"/>
<dbReference type="HOGENOM" id="CLU_1834227_0_0_0"/>
<keyword evidence="2" id="KW-1185">Reference proteome</keyword>
<reference evidence="2" key="1">
    <citation type="submission" date="2011-04" db="EMBL/GenBank/DDBJ databases">
        <title>The complete genome of Thermodesulfatator indicus DSM 15286.</title>
        <authorList>
            <person name="Lucas S."/>
            <person name="Copeland A."/>
            <person name="Lapidus A."/>
            <person name="Bruce D."/>
            <person name="Goodwin L."/>
            <person name="Pitluck S."/>
            <person name="Peters L."/>
            <person name="Kyrpides N."/>
            <person name="Mavromatis K."/>
            <person name="Pagani I."/>
            <person name="Ivanova N."/>
            <person name="Saunders L."/>
            <person name="Detter J.C."/>
            <person name="Tapia R."/>
            <person name="Han C."/>
            <person name="Land M."/>
            <person name="Hauser L."/>
            <person name="Markowitz V."/>
            <person name="Cheng J.-F."/>
            <person name="Hugenholtz P."/>
            <person name="Woyke T."/>
            <person name="Wu D."/>
            <person name="Spring S."/>
            <person name="Schroeder M."/>
            <person name="Brambilla E."/>
            <person name="Klenk H.-P."/>
            <person name="Eisen J.A."/>
        </authorList>
    </citation>
    <scope>NUCLEOTIDE SEQUENCE [LARGE SCALE GENOMIC DNA]</scope>
    <source>
        <strain evidence="2">DSM 15286 / JCM 11887 / CIR29812</strain>
    </source>
</reference>
<protein>
    <submittedName>
        <fullName evidence="1">Uncharacterized protein</fullName>
    </submittedName>
</protein>
<dbReference type="Proteomes" id="UP000006793">
    <property type="component" value="Chromosome"/>
</dbReference>